<proteinExistence type="predicted"/>
<dbReference type="InterPro" id="IPR019734">
    <property type="entry name" value="TPR_rpt"/>
</dbReference>
<dbReference type="Gene3D" id="1.25.40.10">
    <property type="entry name" value="Tetratricopeptide repeat domain"/>
    <property type="match status" value="1"/>
</dbReference>
<protein>
    <submittedName>
        <fullName evidence="2">TPR domain protein, putative</fullName>
    </submittedName>
</protein>
<dbReference type="SMART" id="SM00028">
    <property type="entry name" value="TPR"/>
    <property type="match status" value="3"/>
</dbReference>
<organism evidence="2 3">
    <name type="scientific">Acaryochloris marina (strain MBIC 11017)</name>
    <dbReference type="NCBI Taxonomy" id="329726"/>
    <lineage>
        <taxon>Bacteria</taxon>
        <taxon>Bacillati</taxon>
        <taxon>Cyanobacteriota</taxon>
        <taxon>Cyanophyceae</taxon>
        <taxon>Acaryochloridales</taxon>
        <taxon>Acaryochloridaceae</taxon>
        <taxon>Acaryochloris</taxon>
    </lineage>
</organism>
<dbReference type="Proteomes" id="UP000000268">
    <property type="component" value="Chromosome"/>
</dbReference>
<dbReference type="KEGG" id="amr:AM1_2471"/>
<keyword evidence="3" id="KW-1185">Reference proteome</keyword>
<dbReference type="eggNOG" id="COG0457">
    <property type="taxonomic scope" value="Bacteria"/>
</dbReference>
<accession>B0C488</accession>
<dbReference type="RefSeq" id="WP_012162942.1">
    <property type="nucleotide sequence ID" value="NC_009925.1"/>
</dbReference>
<gene>
    <name evidence="2" type="ordered locus">AM1_2471</name>
</gene>
<dbReference type="EMBL" id="CP000828">
    <property type="protein sequence ID" value="ABW27479.1"/>
    <property type="molecule type" value="Genomic_DNA"/>
</dbReference>
<evidence type="ECO:0000313" key="2">
    <source>
        <dbReference type="EMBL" id="ABW27479.1"/>
    </source>
</evidence>
<dbReference type="PANTHER" id="PTHR10098">
    <property type="entry name" value="RAPSYN-RELATED"/>
    <property type="match status" value="1"/>
</dbReference>
<dbReference type="HOGENOM" id="CLU_012865_1_0_3"/>
<feature type="coiled-coil region" evidence="1">
    <location>
        <begin position="193"/>
        <end position="220"/>
    </location>
</feature>
<dbReference type="STRING" id="329726.AM1_2471"/>
<sequence length="427" mass="48451">MPTIERSAEEQRQYLRLLVALEANQGQLGLLIAVAENRNLQTAVIEDYEQALREQGVHAFRLFINRQDPSLRTGLEQLVDQQPVLQEHQPAVVTVLGIGDLLPPMLAIPESQQARFLGYLQWTREALRQFRFPVVLWVNRKVVRLLAEQSPDFWSWRSGVFWFGVDPSDAALLTSTASKATEKATTRGLDPDIEALMSLIESLEQRADKDSAQLVDLYAQLGQVYTKRSQSRQNREFAIQVYKRAVQLLEKLDLPAELATSLKQLGNLYFERRYNAREAGICYDEALRLYREVGDRLGEANTLKALGDVLQFLKQSQEALERYDEALRLYREVGDRLGEANTLLGLGSLQDRPAQAMDYYHSAQTIFQQIGDQYCQGRNLLMFIVSAQQQLGDLDGVEESLAQAEAIGKAIDFEPFQQAVDQIRSTL</sequence>
<keyword evidence="1" id="KW-0175">Coiled coil</keyword>
<dbReference type="InterPro" id="IPR011990">
    <property type="entry name" value="TPR-like_helical_dom_sf"/>
</dbReference>
<dbReference type="Pfam" id="PF13424">
    <property type="entry name" value="TPR_12"/>
    <property type="match status" value="1"/>
</dbReference>
<reference evidence="2 3" key="1">
    <citation type="journal article" date="2008" name="Proc. Natl. Acad. Sci. U.S.A.">
        <title>Niche adaptation and genome expansion in the chlorophyll d-producing cyanobacterium Acaryochloris marina.</title>
        <authorList>
            <person name="Swingley W.D."/>
            <person name="Chen M."/>
            <person name="Cheung P.C."/>
            <person name="Conrad A.L."/>
            <person name="Dejesa L.C."/>
            <person name="Hao J."/>
            <person name="Honchak B.M."/>
            <person name="Karbach L.E."/>
            <person name="Kurdoglu A."/>
            <person name="Lahiri S."/>
            <person name="Mastrian S.D."/>
            <person name="Miyashita H."/>
            <person name="Page L."/>
            <person name="Ramakrishna P."/>
            <person name="Satoh S."/>
            <person name="Sattley W.M."/>
            <person name="Shimada Y."/>
            <person name="Taylor H.L."/>
            <person name="Tomo T."/>
            <person name="Tsuchiya T."/>
            <person name="Wang Z.T."/>
            <person name="Raymond J."/>
            <person name="Mimuro M."/>
            <person name="Blankenship R.E."/>
            <person name="Touchman J.W."/>
        </authorList>
    </citation>
    <scope>NUCLEOTIDE SEQUENCE [LARGE SCALE GENOMIC DNA]</scope>
    <source>
        <strain evidence="3">MBIC 11017</strain>
    </source>
</reference>
<evidence type="ECO:0000256" key="1">
    <source>
        <dbReference type="SAM" id="Coils"/>
    </source>
</evidence>
<dbReference type="SUPFAM" id="SSF48452">
    <property type="entry name" value="TPR-like"/>
    <property type="match status" value="1"/>
</dbReference>
<dbReference type="AlphaFoldDB" id="B0C488"/>
<evidence type="ECO:0000313" key="3">
    <source>
        <dbReference type="Proteomes" id="UP000000268"/>
    </source>
</evidence>
<name>B0C488_ACAM1</name>